<dbReference type="KEGG" id="cpin:CPIN18020_1299"/>
<feature type="domain" description="ABC-type transport auxiliary lipoprotein component" evidence="1">
    <location>
        <begin position="47"/>
        <end position="163"/>
    </location>
</feature>
<dbReference type="AlphaFoldDB" id="A0A1S6U8Z9"/>
<dbReference type="EMBL" id="CP017258">
    <property type="protein sequence ID" value="AQW88142.1"/>
    <property type="molecule type" value="Genomic_DNA"/>
</dbReference>
<evidence type="ECO:0000313" key="3">
    <source>
        <dbReference type="Proteomes" id="UP000190868"/>
    </source>
</evidence>
<proteinExistence type="predicted"/>
<dbReference type="RefSeq" id="WP_078423678.1">
    <property type="nucleotide sequence ID" value="NZ_CP017018.1"/>
</dbReference>
<dbReference type="GeneID" id="56566939"/>
<sequence>MIKIKLFCIAIFVFLIYGCSFKTEAKAPIKYDFYYNQQGCVAKINPKKIYIENVKALELVDTRQILVYADKNQIKYLNDARYASLPSEMFYKALLKGFYANCNAKPVFTYNKGDLKLSVKLLAMHARDNYAEISIAYELKQDEKVLKSGIIEKRNSFEDKSSSTIFNAINKSSNEIIDELLIQIL</sequence>
<protein>
    <submittedName>
        <fullName evidence="2">Putative lipid asymmetry ABC transporter MlaABCDEF component MlaB</fullName>
    </submittedName>
</protein>
<dbReference type="SUPFAM" id="SSF159594">
    <property type="entry name" value="XCC0632-like"/>
    <property type="match status" value="1"/>
</dbReference>
<dbReference type="Pfam" id="PF03886">
    <property type="entry name" value="ABC_trans_aux"/>
    <property type="match status" value="1"/>
</dbReference>
<gene>
    <name evidence="2" type="ORF">CPIN18021_1348</name>
</gene>
<keyword evidence="3" id="KW-1185">Reference proteome</keyword>
<evidence type="ECO:0000313" key="2">
    <source>
        <dbReference type="EMBL" id="AQW88142.1"/>
    </source>
</evidence>
<dbReference type="PROSITE" id="PS51257">
    <property type="entry name" value="PROKAR_LIPOPROTEIN"/>
    <property type="match status" value="1"/>
</dbReference>
<organism evidence="2 3">
    <name type="scientific">Campylobacter pinnipediorum subsp. caledonicus</name>
    <dbReference type="NCBI Taxonomy" id="1874362"/>
    <lineage>
        <taxon>Bacteria</taxon>
        <taxon>Pseudomonadati</taxon>
        <taxon>Campylobacterota</taxon>
        <taxon>Epsilonproteobacteria</taxon>
        <taxon>Campylobacterales</taxon>
        <taxon>Campylobacteraceae</taxon>
        <taxon>Campylobacter</taxon>
    </lineage>
</organism>
<dbReference type="Gene3D" id="3.40.50.10610">
    <property type="entry name" value="ABC-type transport auxiliary lipoprotein component"/>
    <property type="match status" value="1"/>
</dbReference>
<reference evidence="3" key="1">
    <citation type="submission" date="2016-09" db="EMBL/GenBank/DDBJ databases">
        <title>Comparative genomics of the Campylobacter concisus group.</title>
        <authorList>
            <person name="Miller W.G."/>
            <person name="Yee E."/>
            <person name="Chapman M.H."/>
            <person name="Huynh S."/>
            <person name="Bono J.L."/>
            <person name="On S.L.W."/>
            <person name="StLeger J."/>
            <person name="Foster G."/>
            <person name="Parker C.T."/>
        </authorList>
    </citation>
    <scope>NUCLEOTIDE SEQUENCE [LARGE SCALE GENOMIC DNA]</scope>
    <source>
        <strain evidence="3">RM18021</strain>
    </source>
</reference>
<dbReference type="Proteomes" id="UP000190868">
    <property type="component" value="Chromosome"/>
</dbReference>
<name>A0A1S6U8Z9_9BACT</name>
<evidence type="ECO:0000259" key="1">
    <source>
        <dbReference type="Pfam" id="PF03886"/>
    </source>
</evidence>
<dbReference type="InterPro" id="IPR005586">
    <property type="entry name" value="ABC_trans_aux"/>
</dbReference>
<accession>A0A1S6U8Z9</accession>